<dbReference type="InterPro" id="IPR000821">
    <property type="entry name" value="Ala_racemase"/>
</dbReference>
<feature type="active site" description="Proton acceptor; specific for D-alanine" evidence="4">
    <location>
        <position position="36"/>
    </location>
</feature>
<dbReference type="InterPro" id="IPR001608">
    <property type="entry name" value="Ala_racemase_N"/>
</dbReference>
<dbReference type="Gene3D" id="3.20.20.10">
    <property type="entry name" value="Alanine racemase"/>
    <property type="match status" value="1"/>
</dbReference>
<dbReference type="SMART" id="SM01005">
    <property type="entry name" value="Ala_racemase_C"/>
    <property type="match status" value="1"/>
</dbReference>
<name>A0A1M5HMB9_9FLAO</name>
<dbReference type="HAMAP" id="MF_01201">
    <property type="entry name" value="Ala_racemase"/>
    <property type="match status" value="1"/>
</dbReference>
<evidence type="ECO:0000259" key="7">
    <source>
        <dbReference type="SMART" id="SM01005"/>
    </source>
</evidence>
<comment type="similarity">
    <text evidence="4">Belongs to the alanine racemase family.</text>
</comment>
<gene>
    <name evidence="8" type="ORF">SAMN05444372_10336</name>
</gene>
<organism evidence="8 9">
    <name type="scientific">Flavobacterium micromati</name>
    <dbReference type="NCBI Taxonomy" id="229205"/>
    <lineage>
        <taxon>Bacteria</taxon>
        <taxon>Pseudomonadati</taxon>
        <taxon>Bacteroidota</taxon>
        <taxon>Flavobacteriia</taxon>
        <taxon>Flavobacteriales</taxon>
        <taxon>Flavobacteriaceae</taxon>
        <taxon>Flavobacterium</taxon>
    </lineage>
</organism>
<evidence type="ECO:0000256" key="5">
    <source>
        <dbReference type="PIRSR" id="PIRSR600821-50"/>
    </source>
</evidence>
<feature type="active site" description="Proton acceptor; specific for L-alanine" evidence="4">
    <location>
        <position position="275"/>
    </location>
</feature>
<dbReference type="NCBIfam" id="TIGR00492">
    <property type="entry name" value="alr"/>
    <property type="match status" value="1"/>
</dbReference>
<protein>
    <recommendedName>
        <fullName evidence="4">Alanine racemase</fullName>
        <ecNumber evidence="4">5.1.1.1</ecNumber>
    </recommendedName>
</protein>
<dbReference type="InterPro" id="IPR009006">
    <property type="entry name" value="Ala_racemase/Decarboxylase_C"/>
</dbReference>
<dbReference type="UniPathway" id="UPA00042">
    <property type="reaction ID" value="UER00497"/>
</dbReference>
<keyword evidence="3 4" id="KW-0413">Isomerase</keyword>
<reference evidence="9" key="1">
    <citation type="submission" date="2016-11" db="EMBL/GenBank/DDBJ databases">
        <authorList>
            <person name="Varghese N."/>
            <person name="Submissions S."/>
        </authorList>
    </citation>
    <scope>NUCLEOTIDE SEQUENCE [LARGE SCALE GENOMIC DNA]</scope>
    <source>
        <strain evidence="9">DSM 17659</strain>
    </source>
</reference>
<proteinExistence type="inferred from homology"/>
<evidence type="ECO:0000256" key="2">
    <source>
        <dbReference type="ARBA" id="ARBA00022898"/>
    </source>
</evidence>
<comment type="pathway">
    <text evidence="4">Amino-acid biosynthesis; D-alanine biosynthesis; D-alanine from L-alanine: step 1/1.</text>
</comment>
<dbReference type="SUPFAM" id="SSF51419">
    <property type="entry name" value="PLP-binding barrel"/>
    <property type="match status" value="1"/>
</dbReference>
<dbReference type="PROSITE" id="PS00395">
    <property type="entry name" value="ALANINE_RACEMASE"/>
    <property type="match status" value="1"/>
</dbReference>
<dbReference type="GO" id="GO:0030632">
    <property type="term" value="P:D-alanine biosynthetic process"/>
    <property type="evidence" value="ECO:0007669"/>
    <property type="project" value="UniProtKB-UniRule"/>
</dbReference>
<dbReference type="RefSeq" id="WP_073017462.1">
    <property type="nucleotide sequence ID" value="NZ_FQWF01000003.1"/>
</dbReference>
<sequence>MHTNSIIELNRSAYQNNIDFIKKIFGKKVTFSSVVKGNAYGHGVVEFVSMAFDCGVNHFSVFDVQEAKEIKKTLQDQATILVMGLVQDEDMEWVIKNNVEFFVFDKSRLKEAVKTAKKLALKAIIHIEVETGMNRTGFDRNEINRVISTIKKETNYINFKGLCTHYAGAESISNHYRVDKQIHNFEEIYQQFCKNNLKPEIRHSACSAASIMYSQTRMDLVRIGIMQYGLWPSPAVFVTYLHSKKNKIDPLQRVISWKSSIMSIKNVNTGDFIGYGTSFMAKRKMTIATVPIGYSHGYSRSLSNQGRVLIHGQRCVVIGSVNMNMMTVDVTDINLAKKHDEVVLIGTQDQLSVTVASFSDFSNQLNYELLTRISTAIPRKIIE</sequence>
<dbReference type="GO" id="GO:0008784">
    <property type="term" value="F:alanine racemase activity"/>
    <property type="evidence" value="ECO:0007669"/>
    <property type="project" value="UniProtKB-UniRule"/>
</dbReference>
<dbReference type="OrthoDB" id="9801978at2"/>
<dbReference type="InterPro" id="IPR029066">
    <property type="entry name" value="PLP-binding_barrel"/>
</dbReference>
<comment type="catalytic activity">
    <reaction evidence="4">
        <text>L-alanine = D-alanine</text>
        <dbReference type="Rhea" id="RHEA:20249"/>
        <dbReference type="ChEBI" id="CHEBI:57416"/>
        <dbReference type="ChEBI" id="CHEBI:57972"/>
        <dbReference type="EC" id="5.1.1.1"/>
    </reaction>
</comment>
<dbReference type="Pfam" id="PF01168">
    <property type="entry name" value="Ala_racemase_N"/>
    <property type="match status" value="1"/>
</dbReference>
<feature type="binding site" evidence="4 6">
    <location>
        <position position="135"/>
    </location>
    <ligand>
        <name>substrate</name>
    </ligand>
</feature>
<dbReference type="GO" id="GO:0030170">
    <property type="term" value="F:pyridoxal phosphate binding"/>
    <property type="evidence" value="ECO:0007669"/>
    <property type="project" value="UniProtKB-UniRule"/>
</dbReference>
<dbReference type="PANTHER" id="PTHR30511">
    <property type="entry name" value="ALANINE RACEMASE"/>
    <property type="match status" value="1"/>
</dbReference>
<dbReference type="EC" id="5.1.1.1" evidence="4"/>
<evidence type="ECO:0000256" key="6">
    <source>
        <dbReference type="PIRSR" id="PIRSR600821-52"/>
    </source>
</evidence>
<comment type="cofactor">
    <cofactor evidence="1 4 5">
        <name>pyridoxal 5'-phosphate</name>
        <dbReference type="ChEBI" id="CHEBI:597326"/>
    </cofactor>
</comment>
<keyword evidence="2 4" id="KW-0663">Pyridoxal phosphate</keyword>
<dbReference type="Proteomes" id="UP000184020">
    <property type="component" value="Unassembled WGS sequence"/>
</dbReference>
<dbReference type="InterPro" id="IPR011079">
    <property type="entry name" value="Ala_racemase_C"/>
</dbReference>
<accession>A0A1M5HMB9</accession>
<dbReference type="Pfam" id="PF00842">
    <property type="entry name" value="Ala_racemase_C"/>
    <property type="match status" value="1"/>
</dbReference>
<feature type="modified residue" description="N6-(pyridoxal phosphate)lysine" evidence="4 5">
    <location>
        <position position="36"/>
    </location>
</feature>
<dbReference type="CDD" id="cd00430">
    <property type="entry name" value="PLPDE_III_AR"/>
    <property type="match status" value="1"/>
</dbReference>
<keyword evidence="9" id="KW-1185">Reference proteome</keyword>
<feature type="binding site" evidence="4 6">
    <location>
        <position position="323"/>
    </location>
    <ligand>
        <name>substrate</name>
    </ligand>
</feature>
<dbReference type="PANTHER" id="PTHR30511:SF0">
    <property type="entry name" value="ALANINE RACEMASE, CATABOLIC-RELATED"/>
    <property type="match status" value="1"/>
</dbReference>
<dbReference type="InterPro" id="IPR020622">
    <property type="entry name" value="Ala_racemase_pyridoxalP-BS"/>
</dbReference>
<evidence type="ECO:0000256" key="1">
    <source>
        <dbReference type="ARBA" id="ARBA00001933"/>
    </source>
</evidence>
<dbReference type="SUPFAM" id="SSF50621">
    <property type="entry name" value="Alanine racemase C-terminal domain-like"/>
    <property type="match status" value="1"/>
</dbReference>
<dbReference type="EMBL" id="FQWF01000003">
    <property type="protein sequence ID" value="SHG17104.1"/>
    <property type="molecule type" value="Genomic_DNA"/>
</dbReference>
<feature type="domain" description="Alanine racemase C-terminal" evidence="7">
    <location>
        <begin position="254"/>
        <end position="382"/>
    </location>
</feature>
<dbReference type="AlphaFoldDB" id="A0A1M5HMB9"/>
<evidence type="ECO:0000313" key="9">
    <source>
        <dbReference type="Proteomes" id="UP000184020"/>
    </source>
</evidence>
<dbReference type="PRINTS" id="PR00992">
    <property type="entry name" value="ALARACEMASE"/>
</dbReference>
<evidence type="ECO:0000313" key="8">
    <source>
        <dbReference type="EMBL" id="SHG17104.1"/>
    </source>
</evidence>
<dbReference type="Gene3D" id="2.40.37.10">
    <property type="entry name" value="Lyase, Ornithine Decarboxylase, Chain A, domain 1"/>
    <property type="match status" value="1"/>
</dbReference>
<dbReference type="GO" id="GO:0005829">
    <property type="term" value="C:cytosol"/>
    <property type="evidence" value="ECO:0007669"/>
    <property type="project" value="TreeGrafter"/>
</dbReference>
<evidence type="ECO:0000256" key="4">
    <source>
        <dbReference type="HAMAP-Rule" id="MF_01201"/>
    </source>
</evidence>
<comment type="function">
    <text evidence="4">Catalyzes the interconversion of L-alanine and D-alanine. May also act on other amino acids.</text>
</comment>
<dbReference type="STRING" id="229205.SAMN05444372_10336"/>
<evidence type="ECO:0000256" key="3">
    <source>
        <dbReference type="ARBA" id="ARBA00023235"/>
    </source>
</evidence>